<dbReference type="EMBL" id="SPUK01000001">
    <property type="protein sequence ID" value="TQW00653.1"/>
    <property type="molecule type" value="Genomic_DNA"/>
</dbReference>
<accession>A0A545VG07</accession>
<keyword evidence="2" id="KW-1185">Reference proteome</keyword>
<evidence type="ECO:0000313" key="1">
    <source>
        <dbReference type="EMBL" id="TQW00653.1"/>
    </source>
</evidence>
<comment type="caution">
    <text evidence="1">The sequence shown here is derived from an EMBL/GenBank/DDBJ whole genome shotgun (WGS) entry which is preliminary data.</text>
</comment>
<gene>
    <name evidence="1" type="ORF">IF1G_00584</name>
</gene>
<protein>
    <submittedName>
        <fullName evidence="1">Uncharacterized protein</fullName>
    </submittedName>
</protein>
<proteinExistence type="predicted"/>
<name>A0A545VG07_9HYPO</name>
<sequence length="116" mass="12479">MRLMLVPAASPARICIVGGNIEYLAKVRDHLSLVDAAGKRCRQLNINIGAFDPTSNTHVPWLHSCSLAHIPSAYTCAVMPWRPIPVPFYKLTEVDVQTGGRSQCCGSAKSAGTLTS</sequence>
<evidence type="ECO:0000313" key="2">
    <source>
        <dbReference type="Proteomes" id="UP000315783"/>
    </source>
</evidence>
<dbReference type="Proteomes" id="UP000315783">
    <property type="component" value="Unassembled WGS sequence"/>
</dbReference>
<dbReference type="AlphaFoldDB" id="A0A545VG07"/>
<reference evidence="1 2" key="1">
    <citation type="journal article" date="2019" name="Appl. Microbiol. Biotechnol.">
        <title>Genome sequence of Isaria javanica and comparative genome analysis insights into family S53 peptidase evolution in fungal entomopathogens.</title>
        <authorList>
            <person name="Lin R."/>
            <person name="Zhang X."/>
            <person name="Xin B."/>
            <person name="Zou M."/>
            <person name="Gao Y."/>
            <person name="Qin F."/>
            <person name="Hu Q."/>
            <person name="Xie B."/>
            <person name="Cheng X."/>
        </authorList>
    </citation>
    <scope>NUCLEOTIDE SEQUENCE [LARGE SCALE GENOMIC DNA]</scope>
    <source>
        <strain evidence="1 2">IJ1G</strain>
    </source>
</reference>
<organism evidence="1 2">
    <name type="scientific">Cordyceps javanica</name>
    <dbReference type="NCBI Taxonomy" id="43265"/>
    <lineage>
        <taxon>Eukaryota</taxon>
        <taxon>Fungi</taxon>
        <taxon>Dikarya</taxon>
        <taxon>Ascomycota</taxon>
        <taxon>Pezizomycotina</taxon>
        <taxon>Sordariomycetes</taxon>
        <taxon>Hypocreomycetidae</taxon>
        <taxon>Hypocreales</taxon>
        <taxon>Cordycipitaceae</taxon>
        <taxon>Cordyceps</taxon>
    </lineage>
</organism>